<dbReference type="AlphaFoldDB" id="A0A2P2JF44"/>
<dbReference type="EMBL" id="GGEC01011597">
    <property type="protein sequence ID" value="MBW92080.1"/>
    <property type="molecule type" value="Transcribed_RNA"/>
</dbReference>
<name>A0A2P2JF44_RHIMU</name>
<organism evidence="1">
    <name type="scientific">Rhizophora mucronata</name>
    <name type="common">Asiatic mangrove</name>
    <dbReference type="NCBI Taxonomy" id="61149"/>
    <lineage>
        <taxon>Eukaryota</taxon>
        <taxon>Viridiplantae</taxon>
        <taxon>Streptophyta</taxon>
        <taxon>Embryophyta</taxon>
        <taxon>Tracheophyta</taxon>
        <taxon>Spermatophyta</taxon>
        <taxon>Magnoliopsida</taxon>
        <taxon>eudicotyledons</taxon>
        <taxon>Gunneridae</taxon>
        <taxon>Pentapetalae</taxon>
        <taxon>rosids</taxon>
        <taxon>fabids</taxon>
        <taxon>Malpighiales</taxon>
        <taxon>Rhizophoraceae</taxon>
        <taxon>Rhizophora</taxon>
    </lineage>
</organism>
<protein>
    <submittedName>
        <fullName evidence="1">Uncharacterized protein MANES_09G148800</fullName>
    </submittedName>
</protein>
<proteinExistence type="predicted"/>
<accession>A0A2P2JF44</accession>
<sequence>MGSSASRVGPGLLLFEAVFGFMLQAKSQRKLQSKPWRISTGKFMQ</sequence>
<reference evidence="1" key="1">
    <citation type="submission" date="2018-02" db="EMBL/GenBank/DDBJ databases">
        <title>Rhizophora mucronata_Transcriptome.</title>
        <authorList>
            <person name="Meera S.P."/>
            <person name="Sreeshan A."/>
            <person name="Augustine A."/>
        </authorList>
    </citation>
    <scope>NUCLEOTIDE SEQUENCE</scope>
    <source>
        <tissue evidence="1">Leaf</tissue>
    </source>
</reference>
<evidence type="ECO:0000313" key="1">
    <source>
        <dbReference type="EMBL" id="MBW92080.1"/>
    </source>
</evidence>